<evidence type="ECO:0000256" key="1">
    <source>
        <dbReference type="ARBA" id="ARBA00022574"/>
    </source>
</evidence>
<feature type="repeat" description="WD" evidence="3">
    <location>
        <begin position="56"/>
        <end position="97"/>
    </location>
</feature>
<accession>A0A409Y6I4</accession>
<dbReference type="PANTHER" id="PTHR15574:SF40">
    <property type="entry name" value="WD AND TETRATRICOPEPTIDE REPEATS PROTEIN 1"/>
    <property type="match status" value="1"/>
</dbReference>
<gene>
    <name evidence="5" type="ORF">CVT24_004049</name>
</gene>
<dbReference type="STRING" id="181874.A0A409Y6I4"/>
<dbReference type="EMBL" id="NHTK01001382">
    <property type="protein sequence ID" value="PPQ98558.1"/>
    <property type="molecule type" value="Genomic_DNA"/>
</dbReference>
<dbReference type="InterPro" id="IPR045151">
    <property type="entry name" value="DCAF8"/>
</dbReference>
<dbReference type="Pfam" id="PF00400">
    <property type="entry name" value="WD40"/>
    <property type="match status" value="3"/>
</dbReference>
<keyword evidence="1 3" id="KW-0853">WD repeat</keyword>
<dbReference type="InterPro" id="IPR036322">
    <property type="entry name" value="WD40_repeat_dom_sf"/>
</dbReference>
<dbReference type="OrthoDB" id="2414538at2759"/>
<feature type="region of interest" description="Disordered" evidence="4">
    <location>
        <begin position="324"/>
        <end position="370"/>
    </location>
</feature>
<proteinExistence type="predicted"/>
<evidence type="ECO:0000313" key="6">
    <source>
        <dbReference type="Proteomes" id="UP000284842"/>
    </source>
</evidence>
<feature type="compositionally biased region" description="Basic and acidic residues" evidence="4">
    <location>
        <begin position="355"/>
        <end position="364"/>
    </location>
</feature>
<dbReference type="InterPro" id="IPR001680">
    <property type="entry name" value="WD40_rpt"/>
</dbReference>
<name>A0A409Y6I4_9AGAR</name>
<evidence type="ECO:0008006" key="7">
    <source>
        <dbReference type="Google" id="ProtNLM"/>
    </source>
</evidence>
<dbReference type="GO" id="GO:0080008">
    <property type="term" value="C:Cul4-RING E3 ubiquitin ligase complex"/>
    <property type="evidence" value="ECO:0007669"/>
    <property type="project" value="TreeGrafter"/>
</dbReference>
<dbReference type="InParanoid" id="A0A409Y6I4"/>
<keyword evidence="6" id="KW-1185">Reference proteome</keyword>
<dbReference type="Gene3D" id="2.130.10.10">
    <property type="entry name" value="YVTN repeat-like/Quinoprotein amine dehydrogenase"/>
    <property type="match status" value="3"/>
</dbReference>
<protein>
    <recommendedName>
        <fullName evidence="7">WD40 repeat-like protein</fullName>
    </recommendedName>
</protein>
<dbReference type="SUPFAM" id="SSF50978">
    <property type="entry name" value="WD40 repeat-like"/>
    <property type="match status" value="1"/>
</dbReference>
<comment type="caution">
    <text evidence="5">The sequence shown here is derived from an EMBL/GenBank/DDBJ whole genome shotgun (WGS) entry which is preliminary data.</text>
</comment>
<dbReference type="PROSITE" id="PS50294">
    <property type="entry name" value="WD_REPEATS_REGION"/>
    <property type="match status" value="1"/>
</dbReference>
<dbReference type="AlphaFoldDB" id="A0A409Y6I4"/>
<dbReference type="PANTHER" id="PTHR15574">
    <property type="entry name" value="WD REPEAT DOMAIN-CONTAINING FAMILY"/>
    <property type="match status" value="1"/>
</dbReference>
<evidence type="ECO:0000256" key="2">
    <source>
        <dbReference type="ARBA" id="ARBA00022737"/>
    </source>
</evidence>
<evidence type="ECO:0000256" key="3">
    <source>
        <dbReference type="PROSITE-ProRule" id="PRU00221"/>
    </source>
</evidence>
<dbReference type="Proteomes" id="UP000284842">
    <property type="component" value="Unassembled WGS sequence"/>
</dbReference>
<dbReference type="PROSITE" id="PS50082">
    <property type="entry name" value="WD_REPEATS_2"/>
    <property type="match status" value="2"/>
</dbReference>
<dbReference type="SMART" id="SM00320">
    <property type="entry name" value="WD40"/>
    <property type="match status" value="5"/>
</dbReference>
<keyword evidence="2" id="KW-0677">Repeat</keyword>
<reference evidence="5 6" key="1">
    <citation type="journal article" date="2018" name="Evol. Lett.">
        <title>Horizontal gene cluster transfer increased hallucinogenic mushroom diversity.</title>
        <authorList>
            <person name="Reynolds H.T."/>
            <person name="Vijayakumar V."/>
            <person name="Gluck-Thaler E."/>
            <person name="Korotkin H.B."/>
            <person name="Matheny P.B."/>
            <person name="Slot J.C."/>
        </authorList>
    </citation>
    <scope>NUCLEOTIDE SEQUENCE [LARGE SCALE GENOMIC DNA]</scope>
    <source>
        <strain evidence="5 6">2629</strain>
    </source>
</reference>
<organism evidence="5 6">
    <name type="scientific">Panaeolus cyanescens</name>
    <dbReference type="NCBI Taxonomy" id="181874"/>
    <lineage>
        <taxon>Eukaryota</taxon>
        <taxon>Fungi</taxon>
        <taxon>Dikarya</taxon>
        <taxon>Basidiomycota</taxon>
        <taxon>Agaricomycotina</taxon>
        <taxon>Agaricomycetes</taxon>
        <taxon>Agaricomycetidae</taxon>
        <taxon>Agaricales</taxon>
        <taxon>Agaricineae</taxon>
        <taxon>Galeropsidaceae</taxon>
        <taxon>Panaeolus</taxon>
    </lineage>
</organism>
<dbReference type="GO" id="GO:0005737">
    <property type="term" value="C:cytoplasm"/>
    <property type="evidence" value="ECO:0007669"/>
    <property type="project" value="TreeGrafter"/>
</dbReference>
<feature type="repeat" description="WD" evidence="3">
    <location>
        <begin position="107"/>
        <end position="148"/>
    </location>
</feature>
<evidence type="ECO:0000313" key="5">
    <source>
        <dbReference type="EMBL" id="PPQ98558.1"/>
    </source>
</evidence>
<dbReference type="InterPro" id="IPR015943">
    <property type="entry name" value="WD40/YVTN_repeat-like_dom_sf"/>
</dbReference>
<sequence>MVVGHNIDFPDLWSLSQRIKTKLPASSASESFRKHNVAAALGHSLDRVNILGDDAGYGHSGCVNALSWASNGEILISSGDDTTVRIWRMDNSNTSQQYPFMCRSVIHTGHRANIFSAKMLPHSSRIVTAAGDMQIRVFDARSATSSSLVSDDLETEYSVDESCLRVIHCHEDRAKKIVTEDSPDLFLSLAEDGTVRQHDLRIPHNCQTEACSAPLVDMGFELSTISVSPLTPYQFVVAGDSPHGYLYDRRHLRRVIEAEWGAIPQAGKGATTCVRKFSRPKADTTSSVPVFLRDHITGSRISKSNGHEVLLSFSGDGVYIFSTKDDSSDDGSMKRGASISTHNSESQDDESSESSEIHRPDEHPGLNAPSILSRQSYTGARNVATIKDVNFIGPHDEWIVSGSDDGNLFIWNKKDASLQGIYEGDSSVVNVVEEHPYLPLLAVSGIDNTVKLFAPNLSDKPSTFSRIANAEEIVSTNRRAGETRILRYDLSTLLSEVRAAVGNESDLSEQCVGQ</sequence>
<evidence type="ECO:0000256" key="4">
    <source>
        <dbReference type="SAM" id="MobiDB-lite"/>
    </source>
</evidence>
<dbReference type="GO" id="GO:0045717">
    <property type="term" value="P:negative regulation of fatty acid biosynthetic process"/>
    <property type="evidence" value="ECO:0007669"/>
    <property type="project" value="TreeGrafter"/>
</dbReference>